<comment type="caution">
    <text evidence="6">The sequence shown here is derived from an EMBL/GenBank/DDBJ whole genome shotgun (WGS) entry which is preliminary data.</text>
</comment>
<dbReference type="GO" id="GO:0016491">
    <property type="term" value="F:oxidoreductase activity"/>
    <property type="evidence" value="ECO:0007669"/>
    <property type="project" value="InterPro"/>
</dbReference>
<dbReference type="InterPro" id="IPR002888">
    <property type="entry name" value="2Fe-2S-bd"/>
</dbReference>
<dbReference type="EMBL" id="ATFF01000006">
    <property type="protein sequence ID" value="EPF30879.1"/>
    <property type="molecule type" value="Genomic_DNA"/>
</dbReference>
<dbReference type="InterPro" id="IPR036884">
    <property type="entry name" value="2Fe-2S-bd_dom_sf"/>
</dbReference>
<dbReference type="Pfam" id="PF01799">
    <property type="entry name" value="Fer2_2"/>
    <property type="match status" value="1"/>
</dbReference>
<name>S3L273_TREMA</name>
<evidence type="ECO:0000313" key="6">
    <source>
        <dbReference type="EMBL" id="EPF30879.1"/>
    </source>
</evidence>
<dbReference type="OrthoDB" id="9796880at2"/>
<dbReference type="Proteomes" id="UP000014541">
    <property type="component" value="Unassembled WGS sequence"/>
</dbReference>
<dbReference type="InterPro" id="IPR012675">
    <property type="entry name" value="Beta-grasp_dom_sf"/>
</dbReference>
<feature type="domain" description="[2Fe-2S]-binding" evidence="5">
    <location>
        <begin position="72"/>
        <end position="144"/>
    </location>
</feature>
<dbReference type="PATRIC" id="fig|1125699.3.peg.1225"/>
<keyword evidence="1" id="KW-0001">2Fe-2S</keyword>
<dbReference type="SUPFAM" id="SSF54292">
    <property type="entry name" value="2Fe-2S ferredoxin-like"/>
    <property type="match status" value="1"/>
</dbReference>
<dbReference type="HOGENOM" id="CLU_052511_3_1_12"/>
<protein>
    <recommendedName>
        <fullName evidence="5">[2Fe-2S]-binding domain-containing protein</fullName>
    </recommendedName>
</protein>
<organism evidence="6 7">
    <name type="scientific">Treponema maltophilum ATCC 51939</name>
    <dbReference type="NCBI Taxonomy" id="1125699"/>
    <lineage>
        <taxon>Bacteria</taxon>
        <taxon>Pseudomonadati</taxon>
        <taxon>Spirochaetota</taxon>
        <taxon>Spirochaetia</taxon>
        <taxon>Spirochaetales</taxon>
        <taxon>Treponemataceae</taxon>
        <taxon>Treponema</taxon>
    </lineage>
</organism>
<keyword evidence="2" id="KW-0479">Metal-binding</keyword>
<sequence length="162" mass="17894">MRIPLKINHKSVTVDCEPDSTLASVLRGLKLFSVKDGCTDGFCGSSTVLLDDKPVPSCLIPVSAVKDRSIVTLEYFMQSDSYADIAQAFEKNGIKLCGFCDAGRIFAAKEIIELNQRPDKKMITELLRTFSCPCTEDESLVKGIIAAADIRRKRLGNRYGLR</sequence>
<dbReference type="AlphaFoldDB" id="S3L273"/>
<proteinExistence type="predicted"/>
<keyword evidence="3" id="KW-0408">Iron</keyword>
<dbReference type="STRING" id="1125699.HMPREF9194_01204"/>
<dbReference type="RefSeq" id="WP_016525490.1">
    <property type="nucleotide sequence ID" value="NZ_KE332518.1"/>
</dbReference>
<dbReference type="PANTHER" id="PTHR44379">
    <property type="entry name" value="OXIDOREDUCTASE WITH IRON-SULFUR SUBUNIT"/>
    <property type="match status" value="1"/>
</dbReference>
<evidence type="ECO:0000256" key="1">
    <source>
        <dbReference type="ARBA" id="ARBA00022714"/>
    </source>
</evidence>
<keyword evidence="7" id="KW-1185">Reference proteome</keyword>
<evidence type="ECO:0000259" key="5">
    <source>
        <dbReference type="Pfam" id="PF01799"/>
    </source>
</evidence>
<dbReference type="eggNOG" id="COG2080">
    <property type="taxonomic scope" value="Bacteria"/>
</dbReference>
<evidence type="ECO:0000256" key="4">
    <source>
        <dbReference type="ARBA" id="ARBA00023014"/>
    </source>
</evidence>
<dbReference type="PANTHER" id="PTHR44379:SF8">
    <property type="entry name" value="XANTHINE DEHYDROGENASE IRON-SULFUR-BINDING SUBUNIT XDHC-RELATED"/>
    <property type="match status" value="1"/>
</dbReference>
<dbReference type="GO" id="GO:0046872">
    <property type="term" value="F:metal ion binding"/>
    <property type="evidence" value="ECO:0007669"/>
    <property type="project" value="UniProtKB-KW"/>
</dbReference>
<evidence type="ECO:0000313" key="7">
    <source>
        <dbReference type="Proteomes" id="UP000014541"/>
    </source>
</evidence>
<keyword evidence="4" id="KW-0411">Iron-sulfur</keyword>
<dbReference type="SUPFAM" id="SSF47741">
    <property type="entry name" value="CO dehydrogenase ISP C-domain like"/>
    <property type="match status" value="1"/>
</dbReference>
<dbReference type="Gene3D" id="3.10.20.30">
    <property type="match status" value="1"/>
</dbReference>
<dbReference type="InterPro" id="IPR051452">
    <property type="entry name" value="Diverse_Oxidoreductases"/>
</dbReference>
<accession>S3L273</accession>
<reference evidence="6 7" key="1">
    <citation type="submission" date="2013-04" db="EMBL/GenBank/DDBJ databases">
        <title>The Genome Sequence of Treponema maltophilum ATCC 51939.</title>
        <authorList>
            <consortium name="The Broad Institute Genomics Platform"/>
            <person name="Earl A."/>
            <person name="Ward D."/>
            <person name="Feldgarden M."/>
            <person name="Gevers D."/>
            <person name="Leonetti C."/>
            <person name="Blanton J.M."/>
            <person name="Dewhirst F.E."/>
            <person name="Izard J."/>
            <person name="Walker B."/>
            <person name="Young S."/>
            <person name="Zeng Q."/>
            <person name="Gargeya S."/>
            <person name="Fitzgerald M."/>
            <person name="Haas B."/>
            <person name="Abouelleil A."/>
            <person name="Allen A.W."/>
            <person name="Alvarado L."/>
            <person name="Arachchi H.M."/>
            <person name="Berlin A.M."/>
            <person name="Chapman S.B."/>
            <person name="Gainer-Dewar J."/>
            <person name="Goldberg J."/>
            <person name="Griggs A."/>
            <person name="Gujja S."/>
            <person name="Hansen M."/>
            <person name="Howarth C."/>
            <person name="Imamovic A."/>
            <person name="Ireland A."/>
            <person name="Larimer J."/>
            <person name="McCowan C."/>
            <person name="Murphy C."/>
            <person name="Pearson M."/>
            <person name="Poon T.W."/>
            <person name="Priest M."/>
            <person name="Roberts A."/>
            <person name="Saif S."/>
            <person name="Shea T."/>
            <person name="Sisk P."/>
            <person name="Sykes S."/>
            <person name="Wortman J."/>
            <person name="Nusbaum C."/>
            <person name="Birren B."/>
        </authorList>
    </citation>
    <scope>NUCLEOTIDE SEQUENCE [LARGE SCALE GENOMIC DNA]</scope>
    <source>
        <strain evidence="6 7">ATCC 51939</strain>
    </source>
</reference>
<dbReference type="InterPro" id="IPR036010">
    <property type="entry name" value="2Fe-2S_ferredoxin-like_sf"/>
</dbReference>
<evidence type="ECO:0000256" key="3">
    <source>
        <dbReference type="ARBA" id="ARBA00023004"/>
    </source>
</evidence>
<dbReference type="Gene3D" id="1.10.150.120">
    <property type="entry name" value="[2Fe-2S]-binding domain"/>
    <property type="match status" value="1"/>
</dbReference>
<gene>
    <name evidence="6" type="ORF">HMPREF9194_01204</name>
</gene>
<evidence type="ECO:0000256" key="2">
    <source>
        <dbReference type="ARBA" id="ARBA00022723"/>
    </source>
</evidence>
<dbReference type="GO" id="GO:0051537">
    <property type="term" value="F:2 iron, 2 sulfur cluster binding"/>
    <property type="evidence" value="ECO:0007669"/>
    <property type="project" value="UniProtKB-KW"/>
</dbReference>